<evidence type="ECO:0000313" key="2">
    <source>
        <dbReference type="EnsemblPlants" id="Pp3c7_4561V3.1"/>
    </source>
</evidence>
<dbReference type="EnsemblPlants" id="Pp3c7_4561V3.1">
    <property type="protein sequence ID" value="Pp3c7_4561V3.1"/>
    <property type="gene ID" value="Pp3c7_4561"/>
</dbReference>
<dbReference type="AlphaFoldDB" id="A0A2K1KAD2"/>
<dbReference type="Proteomes" id="UP000006727">
    <property type="component" value="Chromosome 7"/>
</dbReference>
<dbReference type="EMBL" id="ABEU02000007">
    <property type="protein sequence ID" value="PNR50735.1"/>
    <property type="molecule type" value="Genomic_DNA"/>
</dbReference>
<dbReference type="Gramene" id="Pp3c7_4561V3.1">
    <property type="protein sequence ID" value="Pp3c7_4561V3.1"/>
    <property type="gene ID" value="Pp3c7_4561"/>
</dbReference>
<evidence type="ECO:0000313" key="3">
    <source>
        <dbReference type="Proteomes" id="UP000006727"/>
    </source>
</evidence>
<reference evidence="2" key="3">
    <citation type="submission" date="2020-12" db="UniProtKB">
        <authorList>
            <consortium name="EnsemblPlants"/>
        </authorList>
    </citation>
    <scope>IDENTIFICATION</scope>
</reference>
<gene>
    <name evidence="1" type="ORF">PHYPA_009921</name>
</gene>
<reference evidence="1 3" key="1">
    <citation type="journal article" date="2008" name="Science">
        <title>The Physcomitrella genome reveals evolutionary insights into the conquest of land by plants.</title>
        <authorList>
            <person name="Rensing S."/>
            <person name="Lang D."/>
            <person name="Zimmer A."/>
            <person name="Terry A."/>
            <person name="Salamov A."/>
            <person name="Shapiro H."/>
            <person name="Nishiyama T."/>
            <person name="Perroud P.-F."/>
            <person name="Lindquist E."/>
            <person name="Kamisugi Y."/>
            <person name="Tanahashi T."/>
            <person name="Sakakibara K."/>
            <person name="Fujita T."/>
            <person name="Oishi K."/>
            <person name="Shin-I T."/>
            <person name="Kuroki Y."/>
            <person name="Toyoda A."/>
            <person name="Suzuki Y."/>
            <person name="Hashimoto A."/>
            <person name="Yamaguchi K."/>
            <person name="Sugano A."/>
            <person name="Kohara Y."/>
            <person name="Fujiyama A."/>
            <person name="Anterola A."/>
            <person name="Aoki S."/>
            <person name="Ashton N."/>
            <person name="Barbazuk W.B."/>
            <person name="Barker E."/>
            <person name="Bennetzen J."/>
            <person name="Bezanilla M."/>
            <person name="Blankenship R."/>
            <person name="Cho S.H."/>
            <person name="Dutcher S."/>
            <person name="Estelle M."/>
            <person name="Fawcett J.A."/>
            <person name="Gundlach H."/>
            <person name="Hanada K."/>
            <person name="Heyl A."/>
            <person name="Hicks K.A."/>
            <person name="Hugh J."/>
            <person name="Lohr M."/>
            <person name="Mayer K."/>
            <person name="Melkozernov A."/>
            <person name="Murata T."/>
            <person name="Nelson D."/>
            <person name="Pils B."/>
            <person name="Prigge M."/>
            <person name="Reiss B."/>
            <person name="Renner T."/>
            <person name="Rombauts S."/>
            <person name="Rushton P."/>
            <person name="Sanderfoot A."/>
            <person name="Schween G."/>
            <person name="Shiu S.-H."/>
            <person name="Stueber K."/>
            <person name="Theodoulou F.L."/>
            <person name="Tu H."/>
            <person name="Van de Peer Y."/>
            <person name="Verrier P.J."/>
            <person name="Waters E."/>
            <person name="Wood A."/>
            <person name="Yang L."/>
            <person name="Cove D."/>
            <person name="Cuming A."/>
            <person name="Hasebe M."/>
            <person name="Lucas S."/>
            <person name="Mishler D.B."/>
            <person name="Reski R."/>
            <person name="Grigoriev I."/>
            <person name="Quatrano R.S."/>
            <person name="Boore J.L."/>
        </authorList>
    </citation>
    <scope>NUCLEOTIDE SEQUENCE [LARGE SCALE GENOMIC DNA]</scope>
    <source>
        <strain evidence="2 3">cv. Gransden 2004</strain>
    </source>
</reference>
<reference evidence="1 3" key="2">
    <citation type="journal article" date="2018" name="Plant J.">
        <title>The Physcomitrella patens chromosome-scale assembly reveals moss genome structure and evolution.</title>
        <authorList>
            <person name="Lang D."/>
            <person name="Ullrich K.K."/>
            <person name="Murat F."/>
            <person name="Fuchs J."/>
            <person name="Jenkins J."/>
            <person name="Haas F.B."/>
            <person name="Piednoel M."/>
            <person name="Gundlach H."/>
            <person name="Van Bel M."/>
            <person name="Meyberg R."/>
            <person name="Vives C."/>
            <person name="Morata J."/>
            <person name="Symeonidi A."/>
            <person name="Hiss M."/>
            <person name="Muchero W."/>
            <person name="Kamisugi Y."/>
            <person name="Saleh O."/>
            <person name="Blanc G."/>
            <person name="Decker E.L."/>
            <person name="van Gessel N."/>
            <person name="Grimwood J."/>
            <person name="Hayes R.D."/>
            <person name="Graham S.W."/>
            <person name="Gunter L.E."/>
            <person name="McDaniel S.F."/>
            <person name="Hoernstein S.N.W."/>
            <person name="Larsson A."/>
            <person name="Li F.W."/>
            <person name="Perroud P.F."/>
            <person name="Phillips J."/>
            <person name="Ranjan P."/>
            <person name="Rokshar D.S."/>
            <person name="Rothfels C.J."/>
            <person name="Schneider L."/>
            <person name="Shu S."/>
            <person name="Stevenson D.W."/>
            <person name="Thummler F."/>
            <person name="Tillich M."/>
            <person name="Villarreal Aguilar J.C."/>
            <person name="Widiez T."/>
            <person name="Wong G.K."/>
            <person name="Wymore A."/>
            <person name="Zhang Y."/>
            <person name="Zimmer A.D."/>
            <person name="Quatrano R.S."/>
            <person name="Mayer K.F.X."/>
            <person name="Goodstein D."/>
            <person name="Casacuberta J.M."/>
            <person name="Vandepoele K."/>
            <person name="Reski R."/>
            <person name="Cuming A.C."/>
            <person name="Tuskan G.A."/>
            <person name="Maumus F."/>
            <person name="Salse J."/>
            <person name="Schmutz J."/>
            <person name="Rensing S.A."/>
        </authorList>
    </citation>
    <scope>NUCLEOTIDE SEQUENCE [LARGE SCALE GENOMIC DNA]</scope>
    <source>
        <strain evidence="2 3">cv. Gransden 2004</strain>
    </source>
</reference>
<evidence type="ECO:0000313" key="1">
    <source>
        <dbReference type="EMBL" id="PNR50735.1"/>
    </source>
</evidence>
<accession>A0A2K1KAD2</accession>
<protein>
    <submittedName>
        <fullName evidence="1 2">Uncharacterized protein</fullName>
    </submittedName>
</protein>
<keyword evidence="3" id="KW-1185">Reference proteome</keyword>
<sequence length="104" mass="11124">MLPILLLHPSFILQPMEVDYLAFGGPSPAPPHAPQVPPAAELHQPNVAAVTLAAAPPSQAPQPRLQTGSVADSSIGLDYGAHWWVVTRLVEQYTVIRTLAVVEM</sequence>
<proteinExistence type="predicted"/>
<dbReference type="InParanoid" id="A0A2K1KAD2"/>
<organism evidence="1">
    <name type="scientific">Physcomitrium patens</name>
    <name type="common">Spreading-leaved earth moss</name>
    <name type="synonym">Physcomitrella patens</name>
    <dbReference type="NCBI Taxonomy" id="3218"/>
    <lineage>
        <taxon>Eukaryota</taxon>
        <taxon>Viridiplantae</taxon>
        <taxon>Streptophyta</taxon>
        <taxon>Embryophyta</taxon>
        <taxon>Bryophyta</taxon>
        <taxon>Bryophytina</taxon>
        <taxon>Bryopsida</taxon>
        <taxon>Funariidae</taxon>
        <taxon>Funariales</taxon>
        <taxon>Funariaceae</taxon>
        <taxon>Physcomitrium</taxon>
    </lineage>
</organism>
<name>A0A2K1KAD2_PHYPA</name>